<organism evidence="1 2">
    <name type="scientific">Actinopolymorpha pittospori</name>
    <dbReference type="NCBI Taxonomy" id="648752"/>
    <lineage>
        <taxon>Bacteria</taxon>
        <taxon>Bacillati</taxon>
        <taxon>Actinomycetota</taxon>
        <taxon>Actinomycetes</taxon>
        <taxon>Propionibacteriales</taxon>
        <taxon>Actinopolymorphaceae</taxon>
        <taxon>Actinopolymorpha</taxon>
    </lineage>
</organism>
<dbReference type="AlphaFoldDB" id="A0A927N3N9"/>
<evidence type="ECO:0000313" key="1">
    <source>
        <dbReference type="EMBL" id="MBE1611544.1"/>
    </source>
</evidence>
<reference evidence="1" key="1">
    <citation type="submission" date="2020-10" db="EMBL/GenBank/DDBJ databases">
        <title>Sequencing the genomes of 1000 actinobacteria strains.</title>
        <authorList>
            <person name="Klenk H.-P."/>
        </authorList>
    </citation>
    <scope>NUCLEOTIDE SEQUENCE</scope>
    <source>
        <strain evidence="1">DSM 45354</strain>
    </source>
</reference>
<name>A0A927N3N9_9ACTN</name>
<keyword evidence="2" id="KW-1185">Reference proteome</keyword>
<proteinExistence type="predicted"/>
<protein>
    <submittedName>
        <fullName evidence="1">Uncharacterized protein</fullName>
    </submittedName>
</protein>
<gene>
    <name evidence="1" type="ORF">HEB94_008392</name>
</gene>
<evidence type="ECO:0000313" key="2">
    <source>
        <dbReference type="Proteomes" id="UP000638648"/>
    </source>
</evidence>
<accession>A0A927N3N9</accession>
<dbReference type="RefSeq" id="WP_192754740.1">
    <property type="nucleotide sequence ID" value="NZ_BAABJL010000210.1"/>
</dbReference>
<comment type="caution">
    <text evidence="1">The sequence shown here is derived from an EMBL/GenBank/DDBJ whole genome shotgun (WGS) entry which is preliminary data.</text>
</comment>
<sequence>MSTTTLLLSSIPATGGRAVPFLRLPTRHMKAGQSIYVVGRMAAVTNVPRGPMMGIRIICLGGSGGPFTVRNHDGRAYGVQAIVVRWLFTAPHDGNYTCELRGVGATQIDPQVARLDLVASRSLLQVTPVRTGAQGWMTGADTCVGTQGIPNIPQCAQPRSAVTVLARHLSAGTARFVNTVTDVQLSREYGAYPGGSSTVKVTLHATPSTASGHPCAPVRSTSRTATINGHVHHYKVNLTLPGTRVNLGGGCGRQVLLQTRVEHLAGNPVTVHDSRYSNAAAWTY</sequence>
<dbReference type="EMBL" id="JADBEM010000001">
    <property type="protein sequence ID" value="MBE1611544.1"/>
    <property type="molecule type" value="Genomic_DNA"/>
</dbReference>
<dbReference type="Proteomes" id="UP000638648">
    <property type="component" value="Unassembled WGS sequence"/>
</dbReference>